<evidence type="ECO:0000256" key="3">
    <source>
        <dbReference type="ARBA" id="ARBA00022448"/>
    </source>
</evidence>
<gene>
    <name evidence="10" type="ORF">KAK11_06855</name>
</gene>
<feature type="transmembrane region" description="Helical" evidence="8">
    <location>
        <begin position="226"/>
        <end position="252"/>
    </location>
</feature>
<evidence type="ECO:0000256" key="5">
    <source>
        <dbReference type="ARBA" id="ARBA00022692"/>
    </source>
</evidence>
<evidence type="ECO:0000256" key="6">
    <source>
        <dbReference type="ARBA" id="ARBA00022989"/>
    </source>
</evidence>
<feature type="transmembrane region" description="Helical" evidence="8">
    <location>
        <begin position="86"/>
        <end position="105"/>
    </location>
</feature>
<keyword evidence="5 8" id="KW-0812">Transmembrane</keyword>
<evidence type="ECO:0000259" key="9">
    <source>
        <dbReference type="PROSITE" id="PS50850"/>
    </source>
</evidence>
<evidence type="ECO:0000256" key="8">
    <source>
        <dbReference type="RuleBase" id="RU365088"/>
    </source>
</evidence>
<dbReference type="PANTHER" id="PTHR23502:SF132">
    <property type="entry name" value="POLYAMINE TRANSPORTER 2-RELATED"/>
    <property type="match status" value="1"/>
</dbReference>
<feature type="transmembrane region" description="Helical" evidence="8">
    <location>
        <begin position="347"/>
        <end position="367"/>
    </location>
</feature>
<evidence type="ECO:0000256" key="1">
    <source>
        <dbReference type="ARBA" id="ARBA00004651"/>
    </source>
</evidence>
<feature type="transmembrane region" description="Helical" evidence="8">
    <location>
        <begin position="379"/>
        <end position="401"/>
    </location>
</feature>
<keyword evidence="7 8" id="KW-0472">Membrane</keyword>
<evidence type="ECO:0000313" key="11">
    <source>
        <dbReference type="Proteomes" id="UP000672097"/>
    </source>
</evidence>
<dbReference type="Gene3D" id="1.20.1720.10">
    <property type="entry name" value="Multidrug resistance protein D"/>
    <property type="match status" value="1"/>
</dbReference>
<dbReference type="RefSeq" id="WP_210807555.1">
    <property type="nucleotide sequence ID" value="NZ_JAGQDG010000002.1"/>
</dbReference>
<feature type="transmembrane region" description="Helical" evidence="8">
    <location>
        <begin position="49"/>
        <end position="74"/>
    </location>
</feature>
<keyword evidence="3 8" id="KW-0813">Transport</keyword>
<name>A0ABS5DV69_9BURK</name>
<keyword evidence="8" id="KW-0997">Cell inner membrane</keyword>
<accession>A0ABS5DV69</accession>
<comment type="caution">
    <text evidence="10">The sequence shown here is derived from an EMBL/GenBank/DDBJ whole genome shotgun (WGS) entry which is preliminary data.</text>
</comment>
<evidence type="ECO:0000256" key="7">
    <source>
        <dbReference type="ARBA" id="ARBA00023136"/>
    </source>
</evidence>
<dbReference type="PROSITE" id="PS00216">
    <property type="entry name" value="SUGAR_TRANSPORT_1"/>
    <property type="match status" value="1"/>
</dbReference>
<dbReference type="NCBIfam" id="TIGR00710">
    <property type="entry name" value="efflux_Bcr_CflA"/>
    <property type="match status" value="1"/>
</dbReference>
<dbReference type="InterPro" id="IPR020846">
    <property type="entry name" value="MFS_dom"/>
</dbReference>
<sequence length="413" mass="42520">MSASNPALGVRSGALSAQQVALALALLLGLQPITTDLYLPALPLLARDLAAPMASVQLTMSALLLSFGMAQLVMGPLSDRFGRRPVLLGGLFLYSVASLGCALAPSIHTLIGLRALQGAGLAAAVVCARAMVRDLYEPHQGAQVMSKGLSGLGLIAFLSPALGGVLAAGQGWRAALTAVTLAGIATGLWVWWRLPETLATKRPDALRPGPWLAAMRTVSRHTGFRAWTALSSFTYGGLFVLLAGSSFVYIGTLGLAPWAYGAVMATGSLSYIAGTFACRRLLLRHGLLGTVWRGAFATAAGGLGMLALALGGQTAVLPIVVAHWIYLFGHGIHQPCSQTAAVGAFPQMAGVASALSGFVLAATAFVTGLRLGQAMDGSVLVLASGLCFFALLTSLTAWTVVQRFGQLPSAARA</sequence>
<dbReference type="InterPro" id="IPR004812">
    <property type="entry name" value="Efflux_drug-R_Bcr/CmlA"/>
</dbReference>
<dbReference type="InterPro" id="IPR011701">
    <property type="entry name" value="MFS"/>
</dbReference>
<dbReference type="PROSITE" id="PS50850">
    <property type="entry name" value="MFS"/>
    <property type="match status" value="1"/>
</dbReference>
<evidence type="ECO:0000313" key="10">
    <source>
        <dbReference type="EMBL" id="MBQ0935037.1"/>
    </source>
</evidence>
<feature type="transmembrane region" description="Helical" evidence="8">
    <location>
        <begin position="174"/>
        <end position="192"/>
    </location>
</feature>
<keyword evidence="6 8" id="KW-1133">Transmembrane helix</keyword>
<proteinExistence type="inferred from homology"/>
<dbReference type="Pfam" id="PF07690">
    <property type="entry name" value="MFS_1"/>
    <property type="match status" value="1"/>
</dbReference>
<dbReference type="InterPro" id="IPR005829">
    <property type="entry name" value="Sugar_transporter_CS"/>
</dbReference>
<comment type="subcellular location">
    <subcellularLocation>
        <location evidence="8">Cell inner membrane</location>
        <topology evidence="8">Multi-pass membrane protein</topology>
    </subcellularLocation>
    <subcellularLocation>
        <location evidence="1">Cell membrane</location>
        <topology evidence="1">Multi-pass membrane protein</topology>
    </subcellularLocation>
</comment>
<dbReference type="Proteomes" id="UP000672097">
    <property type="component" value="Unassembled WGS sequence"/>
</dbReference>
<dbReference type="SUPFAM" id="SSF103473">
    <property type="entry name" value="MFS general substrate transporter"/>
    <property type="match status" value="1"/>
</dbReference>
<dbReference type="InterPro" id="IPR036259">
    <property type="entry name" value="MFS_trans_sf"/>
</dbReference>
<reference evidence="10 11" key="1">
    <citation type="submission" date="2021-04" db="EMBL/GenBank/DDBJ databases">
        <title>The genome sequence of type strain Ideonella paludis KCTC 32238.</title>
        <authorList>
            <person name="Liu Y."/>
        </authorList>
    </citation>
    <scope>NUCLEOTIDE SEQUENCE [LARGE SCALE GENOMIC DNA]</scope>
    <source>
        <strain evidence="10 11">KCTC 32238</strain>
    </source>
</reference>
<organism evidence="10 11">
    <name type="scientific">Ideonella paludis</name>
    <dbReference type="NCBI Taxonomy" id="1233411"/>
    <lineage>
        <taxon>Bacteria</taxon>
        <taxon>Pseudomonadati</taxon>
        <taxon>Pseudomonadota</taxon>
        <taxon>Betaproteobacteria</taxon>
        <taxon>Burkholderiales</taxon>
        <taxon>Sphaerotilaceae</taxon>
        <taxon>Ideonella</taxon>
    </lineage>
</organism>
<dbReference type="PANTHER" id="PTHR23502">
    <property type="entry name" value="MAJOR FACILITATOR SUPERFAMILY"/>
    <property type="match status" value="1"/>
</dbReference>
<protein>
    <recommendedName>
        <fullName evidence="8">Bcr/CflA family efflux transporter</fullName>
    </recommendedName>
</protein>
<keyword evidence="4" id="KW-1003">Cell membrane</keyword>
<comment type="caution">
    <text evidence="8">Lacks conserved residue(s) required for the propagation of feature annotation.</text>
</comment>
<evidence type="ECO:0000256" key="2">
    <source>
        <dbReference type="ARBA" id="ARBA00006236"/>
    </source>
</evidence>
<feature type="transmembrane region" description="Helical" evidence="8">
    <location>
        <begin position="294"/>
        <end position="327"/>
    </location>
</feature>
<feature type="transmembrane region" description="Helical" evidence="8">
    <location>
        <begin position="144"/>
        <end position="168"/>
    </location>
</feature>
<keyword evidence="11" id="KW-1185">Reference proteome</keyword>
<dbReference type="EMBL" id="JAGQDG010000002">
    <property type="protein sequence ID" value="MBQ0935037.1"/>
    <property type="molecule type" value="Genomic_DNA"/>
</dbReference>
<evidence type="ECO:0000256" key="4">
    <source>
        <dbReference type="ARBA" id="ARBA00022475"/>
    </source>
</evidence>
<feature type="transmembrane region" description="Helical" evidence="8">
    <location>
        <begin position="111"/>
        <end position="132"/>
    </location>
</feature>
<comment type="similarity">
    <text evidence="2 8">Belongs to the major facilitator superfamily. Bcr/CmlA family.</text>
</comment>
<feature type="transmembrane region" description="Helical" evidence="8">
    <location>
        <begin position="258"/>
        <end position="282"/>
    </location>
</feature>
<feature type="domain" description="Major facilitator superfamily (MFS) profile" evidence="9">
    <location>
        <begin position="20"/>
        <end position="402"/>
    </location>
</feature>